<dbReference type="EMBL" id="SJPT01000002">
    <property type="protein sequence ID" value="TWU24864.1"/>
    <property type="molecule type" value="Genomic_DNA"/>
</dbReference>
<protein>
    <submittedName>
        <fullName evidence="1">Uncharacterized protein</fullName>
    </submittedName>
</protein>
<dbReference type="OrthoDB" id="284523at2"/>
<proteinExistence type="predicted"/>
<dbReference type="RefSeq" id="WP_146593608.1">
    <property type="nucleotide sequence ID" value="NZ_SJPT01000002.1"/>
</dbReference>
<comment type="caution">
    <text evidence="1">The sequence shown here is derived from an EMBL/GenBank/DDBJ whole genome shotgun (WGS) entry which is preliminary data.</text>
</comment>
<keyword evidence="2" id="KW-1185">Reference proteome</keyword>
<dbReference type="Proteomes" id="UP000316304">
    <property type="component" value="Unassembled WGS sequence"/>
</dbReference>
<dbReference type="AlphaFoldDB" id="A0A5C6CN03"/>
<sequence>MPKPCKRHRCPQQGVADFGSSALSPGSFLKACGLGFDLGSDLKGSARDNVFGHSGSTGTICWADPTTDSVCVVLTTLPGRAITPQPRELVSRRVVETLDS</sequence>
<dbReference type="SUPFAM" id="SSF56601">
    <property type="entry name" value="beta-lactamase/transpeptidase-like"/>
    <property type="match status" value="1"/>
</dbReference>
<organism evidence="1 2">
    <name type="scientific">Novipirellula galeiformis</name>
    <dbReference type="NCBI Taxonomy" id="2528004"/>
    <lineage>
        <taxon>Bacteria</taxon>
        <taxon>Pseudomonadati</taxon>
        <taxon>Planctomycetota</taxon>
        <taxon>Planctomycetia</taxon>
        <taxon>Pirellulales</taxon>
        <taxon>Pirellulaceae</taxon>
        <taxon>Novipirellula</taxon>
    </lineage>
</organism>
<dbReference type="InterPro" id="IPR012338">
    <property type="entry name" value="Beta-lactam/transpept-like"/>
</dbReference>
<evidence type="ECO:0000313" key="2">
    <source>
        <dbReference type="Proteomes" id="UP000316304"/>
    </source>
</evidence>
<name>A0A5C6CN03_9BACT</name>
<accession>A0A5C6CN03</accession>
<dbReference type="Gene3D" id="3.40.710.10">
    <property type="entry name" value="DD-peptidase/beta-lactamase superfamily"/>
    <property type="match status" value="1"/>
</dbReference>
<gene>
    <name evidence="1" type="ORF">Pla52o_11580</name>
</gene>
<evidence type="ECO:0000313" key="1">
    <source>
        <dbReference type="EMBL" id="TWU24864.1"/>
    </source>
</evidence>
<reference evidence="1 2" key="1">
    <citation type="submission" date="2019-02" db="EMBL/GenBank/DDBJ databases">
        <title>Deep-cultivation of Planctomycetes and their phenomic and genomic characterization uncovers novel biology.</title>
        <authorList>
            <person name="Wiegand S."/>
            <person name="Jogler M."/>
            <person name="Boedeker C."/>
            <person name="Pinto D."/>
            <person name="Vollmers J."/>
            <person name="Rivas-Marin E."/>
            <person name="Kohn T."/>
            <person name="Peeters S.H."/>
            <person name="Heuer A."/>
            <person name="Rast P."/>
            <person name="Oberbeckmann S."/>
            <person name="Bunk B."/>
            <person name="Jeske O."/>
            <person name="Meyerdierks A."/>
            <person name="Storesund J.E."/>
            <person name="Kallscheuer N."/>
            <person name="Luecker S."/>
            <person name="Lage O.M."/>
            <person name="Pohl T."/>
            <person name="Merkel B.J."/>
            <person name="Hornburger P."/>
            <person name="Mueller R.-W."/>
            <person name="Bruemmer F."/>
            <person name="Labrenz M."/>
            <person name="Spormann A.M."/>
            <person name="Op Den Camp H."/>
            <person name="Overmann J."/>
            <person name="Amann R."/>
            <person name="Jetten M.S.M."/>
            <person name="Mascher T."/>
            <person name="Medema M.H."/>
            <person name="Devos D.P."/>
            <person name="Kaster A.-K."/>
            <person name="Ovreas L."/>
            <person name="Rohde M."/>
            <person name="Galperin M.Y."/>
            <person name="Jogler C."/>
        </authorList>
    </citation>
    <scope>NUCLEOTIDE SEQUENCE [LARGE SCALE GENOMIC DNA]</scope>
    <source>
        <strain evidence="1 2">Pla52o</strain>
    </source>
</reference>